<organism evidence="2">
    <name type="scientific">Anguilla anguilla</name>
    <name type="common">European freshwater eel</name>
    <name type="synonym">Muraena anguilla</name>
    <dbReference type="NCBI Taxonomy" id="7936"/>
    <lineage>
        <taxon>Eukaryota</taxon>
        <taxon>Metazoa</taxon>
        <taxon>Chordata</taxon>
        <taxon>Craniata</taxon>
        <taxon>Vertebrata</taxon>
        <taxon>Euteleostomi</taxon>
        <taxon>Actinopterygii</taxon>
        <taxon>Neopterygii</taxon>
        <taxon>Teleostei</taxon>
        <taxon>Anguilliformes</taxon>
        <taxon>Anguillidae</taxon>
        <taxon>Anguilla</taxon>
    </lineage>
</organism>
<reference evidence="2" key="1">
    <citation type="submission" date="2014-11" db="EMBL/GenBank/DDBJ databases">
        <authorList>
            <person name="Amaro Gonzalez C."/>
        </authorList>
    </citation>
    <scope>NUCLEOTIDE SEQUENCE</scope>
</reference>
<feature type="region of interest" description="Disordered" evidence="1">
    <location>
        <begin position="46"/>
        <end position="72"/>
    </location>
</feature>
<accession>A0A0E9R407</accession>
<dbReference type="AlphaFoldDB" id="A0A0E9R407"/>
<name>A0A0E9R407_ANGAN</name>
<reference evidence="2" key="2">
    <citation type="journal article" date="2015" name="Fish Shellfish Immunol.">
        <title>Early steps in the European eel (Anguilla anguilla)-Vibrio vulnificus interaction in the gills: Role of the RtxA13 toxin.</title>
        <authorList>
            <person name="Callol A."/>
            <person name="Pajuelo D."/>
            <person name="Ebbesson L."/>
            <person name="Teles M."/>
            <person name="MacKenzie S."/>
            <person name="Amaro C."/>
        </authorList>
    </citation>
    <scope>NUCLEOTIDE SEQUENCE</scope>
</reference>
<dbReference type="EMBL" id="GBXM01085085">
    <property type="protein sequence ID" value="JAH23492.1"/>
    <property type="molecule type" value="Transcribed_RNA"/>
</dbReference>
<proteinExistence type="predicted"/>
<sequence>MQLLVQRHTLTQIHTHALPQPDYKKFFVTSIIIFLQTHGLLESPQQNVHQKQADQADCGAGALPSGCTGSKG</sequence>
<protein>
    <submittedName>
        <fullName evidence="2">Uncharacterized protein</fullName>
    </submittedName>
</protein>
<evidence type="ECO:0000256" key="1">
    <source>
        <dbReference type="SAM" id="MobiDB-lite"/>
    </source>
</evidence>
<evidence type="ECO:0000313" key="2">
    <source>
        <dbReference type="EMBL" id="JAH23492.1"/>
    </source>
</evidence>